<feature type="region of interest" description="Disordered" evidence="9">
    <location>
        <begin position="1"/>
        <end position="38"/>
    </location>
</feature>
<evidence type="ECO:0000256" key="6">
    <source>
        <dbReference type="ARBA" id="ARBA00022840"/>
    </source>
</evidence>
<dbReference type="Gene3D" id="3.30.200.20">
    <property type="entry name" value="Phosphorylase Kinase, domain 1"/>
    <property type="match status" value="1"/>
</dbReference>
<dbReference type="PANTHER" id="PTHR47634:SF9">
    <property type="entry name" value="PROTEIN KINASE DOMAIN-CONTAINING PROTEIN-RELATED"/>
    <property type="match status" value="1"/>
</dbReference>
<accession>A0AAD9MN41</accession>
<keyword evidence="4" id="KW-0547">Nucleotide-binding</keyword>
<dbReference type="PROSITE" id="PS50011">
    <property type="entry name" value="PROTEIN_KINASE_DOM"/>
    <property type="match status" value="1"/>
</dbReference>
<feature type="region of interest" description="Disordered" evidence="9">
    <location>
        <begin position="208"/>
        <end position="278"/>
    </location>
</feature>
<dbReference type="InterPro" id="IPR000719">
    <property type="entry name" value="Prot_kinase_dom"/>
</dbReference>
<name>A0AAD9MN41_PROWI</name>
<keyword evidence="6" id="KW-0067">ATP-binding</keyword>
<reference evidence="11" key="1">
    <citation type="submission" date="2021-01" db="EMBL/GenBank/DDBJ databases">
        <authorList>
            <person name="Eckstrom K.M.E."/>
        </authorList>
    </citation>
    <scope>NUCLEOTIDE SEQUENCE</scope>
    <source>
        <strain evidence="11">UVCC 0001</strain>
    </source>
</reference>
<dbReference type="FunFam" id="1.10.510.10:FF:000339">
    <property type="entry name" value="Serine/threonine-protein kinase SRPK-like protein"/>
    <property type="match status" value="1"/>
</dbReference>
<evidence type="ECO:0000256" key="5">
    <source>
        <dbReference type="ARBA" id="ARBA00022777"/>
    </source>
</evidence>
<sequence length="555" mass="60922">MPSSKTAPGYPSKAKDKHRDASKSPTHVSGGYSDDQEDEADYCKGGYHRVRIGETFKDGRYTVLRKLGWGHFSTVWLVKDGATGGLGALKVVKSASHYAEAARDEITLLSQIKEQDPEDARCCARLLDSFEHLGPHGRHVCMLFEVLGDNLLALIRLYDHRGVPLPIVRALTRQILVALDFLHTGPGIIHTDMKPENVMLRDPIRPRRADADRAPAPAGKLARQVAAGVPLTKEQRKNLRRRQKKKEASAGAGSGSVTPERAEDSGDETDGQDEPAPFSLPELERRLLTMPAKVVDFGNACWLHKHFTDDIQTRQYRSPEVILGGGYDASADVWSLACMVFELVTGDFLFEPKAGNGYSRDDDHLAQMIELLDRIPRSVSLGGRRSREFFTREGRLRRITRLNHWPLDRVLREKYHMAKEEALLLADFLLPMLEFVPARRASAKQMLQHPWLEAAPGPATANGADAHAAPGGRGQGGSRSPKRERSANGQGAASPRADVHASSVHVRSVNGEAPGARAYDLAASPTKRQAPDASVRLAEKRLGAINLSSSVEARA</sequence>
<dbReference type="Proteomes" id="UP001255856">
    <property type="component" value="Unassembled WGS sequence"/>
</dbReference>
<comment type="caution">
    <text evidence="11">The sequence shown here is derived from an EMBL/GenBank/DDBJ whole genome shotgun (WGS) entry which is preliminary data.</text>
</comment>
<evidence type="ECO:0000259" key="10">
    <source>
        <dbReference type="PROSITE" id="PS50011"/>
    </source>
</evidence>
<dbReference type="EMBL" id="JASFZW010000005">
    <property type="protein sequence ID" value="KAK2078031.1"/>
    <property type="molecule type" value="Genomic_DNA"/>
</dbReference>
<keyword evidence="12" id="KW-1185">Reference proteome</keyword>
<evidence type="ECO:0000256" key="8">
    <source>
        <dbReference type="ARBA" id="ARBA00048679"/>
    </source>
</evidence>
<evidence type="ECO:0000256" key="4">
    <source>
        <dbReference type="ARBA" id="ARBA00022741"/>
    </source>
</evidence>
<protein>
    <recommendedName>
        <fullName evidence="1">non-specific serine/threonine protein kinase</fullName>
        <ecNumber evidence="1">2.7.11.1</ecNumber>
    </recommendedName>
</protein>
<evidence type="ECO:0000256" key="1">
    <source>
        <dbReference type="ARBA" id="ARBA00012513"/>
    </source>
</evidence>
<dbReference type="InterPro" id="IPR011009">
    <property type="entry name" value="Kinase-like_dom_sf"/>
</dbReference>
<dbReference type="SMART" id="SM00220">
    <property type="entry name" value="S_TKc"/>
    <property type="match status" value="1"/>
</dbReference>
<dbReference type="EC" id="2.7.11.1" evidence="1"/>
<evidence type="ECO:0000313" key="12">
    <source>
        <dbReference type="Proteomes" id="UP001255856"/>
    </source>
</evidence>
<dbReference type="Gene3D" id="1.10.510.10">
    <property type="entry name" value="Transferase(Phosphotransferase) domain 1"/>
    <property type="match status" value="1"/>
</dbReference>
<evidence type="ECO:0000256" key="3">
    <source>
        <dbReference type="ARBA" id="ARBA00022679"/>
    </source>
</evidence>
<feature type="compositionally biased region" description="Basic and acidic residues" evidence="9">
    <location>
        <begin position="13"/>
        <end position="22"/>
    </location>
</feature>
<dbReference type="Pfam" id="PF00069">
    <property type="entry name" value="Pkinase"/>
    <property type="match status" value="2"/>
</dbReference>
<dbReference type="GO" id="GO:0050684">
    <property type="term" value="P:regulation of mRNA processing"/>
    <property type="evidence" value="ECO:0007669"/>
    <property type="project" value="TreeGrafter"/>
</dbReference>
<evidence type="ECO:0000313" key="11">
    <source>
        <dbReference type="EMBL" id="KAK2078031.1"/>
    </source>
</evidence>
<dbReference type="PROSITE" id="PS00108">
    <property type="entry name" value="PROTEIN_KINASE_ST"/>
    <property type="match status" value="1"/>
</dbReference>
<dbReference type="InterPro" id="IPR008271">
    <property type="entry name" value="Ser/Thr_kinase_AS"/>
</dbReference>
<keyword evidence="5" id="KW-0418">Kinase</keyword>
<proteinExistence type="predicted"/>
<comment type="catalytic activity">
    <reaction evidence="7">
        <text>L-threonyl-[protein] + ATP = O-phospho-L-threonyl-[protein] + ADP + H(+)</text>
        <dbReference type="Rhea" id="RHEA:46608"/>
        <dbReference type="Rhea" id="RHEA-COMP:11060"/>
        <dbReference type="Rhea" id="RHEA-COMP:11605"/>
        <dbReference type="ChEBI" id="CHEBI:15378"/>
        <dbReference type="ChEBI" id="CHEBI:30013"/>
        <dbReference type="ChEBI" id="CHEBI:30616"/>
        <dbReference type="ChEBI" id="CHEBI:61977"/>
        <dbReference type="ChEBI" id="CHEBI:456216"/>
        <dbReference type="EC" id="2.7.11.1"/>
    </reaction>
</comment>
<evidence type="ECO:0000256" key="9">
    <source>
        <dbReference type="SAM" id="MobiDB-lite"/>
    </source>
</evidence>
<dbReference type="GO" id="GO:0005524">
    <property type="term" value="F:ATP binding"/>
    <property type="evidence" value="ECO:0007669"/>
    <property type="project" value="UniProtKB-KW"/>
</dbReference>
<dbReference type="GO" id="GO:0004674">
    <property type="term" value="F:protein serine/threonine kinase activity"/>
    <property type="evidence" value="ECO:0007669"/>
    <property type="project" value="UniProtKB-KW"/>
</dbReference>
<evidence type="ECO:0000256" key="2">
    <source>
        <dbReference type="ARBA" id="ARBA00022527"/>
    </source>
</evidence>
<dbReference type="PANTHER" id="PTHR47634">
    <property type="entry name" value="PROTEIN KINASE DOMAIN-CONTAINING PROTEIN-RELATED"/>
    <property type="match status" value="1"/>
</dbReference>
<dbReference type="GO" id="GO:0000245">
    <property type="term" value="P:spliceosomal complex assembly"/>
    <property type="evidence" value="ECO:0007669"/>
    <property type="project" value="TreeGrafter"/>
</dbReference>
<keyword evidence="3" id="KW-0808">Transferase</keyword>
<feature type="region of interest" description="Disordered" evidence="9">
    <location>
        <begin position="454"/>
        <end position="533"/>
    </location>
</feature>
<evidence type="ECO:0000256" key="7">
    <source>
        <dbReference type="ARBA" id="ARBA00047899"/>
    </source>
</evidence>
<dbReference type="CDD" id="cd14136">
    <property type="entry name" value="STKc_SRPK"/>
    <property type="match status" value="1"/>
</dbReference>
<dbReference type="AlphaFoldDB" id="A0AAD9MN41"/>
<organism evidence="11 12">
    <name type="scientific">Prototheca wickerhamii</name>
    <dbReference type="NCBI Taxonomy" id="3111"/>
    <lineage>
        <taxon>Eukaryota</taxon>
        <taxon>Viridiplantae</taxon>
        <taxon>Chlorophyta</taxon>
        <taxon>core chlorophytes</taxon>
        <taxon>Trebouxiophyceae</taxon>
        <taxon>Chlorellales</taxon>
        <taxon>Chlorellaceae</taxon>
        <taxon>Prototheca</taxon>
    </lineage>
</organism>
<comment type="catalytic activity">
    <reaction evidence="8">
        <text>L-seryl-[protein] + ATP = O-phospho-L-seryl-[protein] + ADP + H(+)</text>
        <dbReference type="Rhea" id="RHEA:17989"/>
        <dbReference type="Rhea" id="RHEA-COMP:9863"/>
        <dbReference type="Rhea" id="RHEA-COMP:11604"/>
        <dbReference type="ChEBI" id="CHEBI:15378"/>
        <dbReference type="ChEBI" id="CHEBI:29999"/>
        <dbReference type="ChEBI" id="CHEBI:30616"/>
        <dbReference type="ChEBI" id="CHEBI:83421"/>
        <dbReference type="ChEBI" id="CHEBI:456216"/>
        <dbReference type="EC" id="2.7.11.1"/>
    </reaction>
</comment>
<dbReference type="SUPFAM" id="SSF56112">
    <property type="entry name" value="Protein kinase-like (PK-like)"/>
    <property type="match status" value="1"/>
</dbReference>
<feature type="domain" description="Protein kinase" evidence="10">
    <location>
        <begin position="61"/>
        <end position="452"/>
    </location>
</feature>
<keyword evidence="2" id="KW-0723">Serine/threonine-protein kinase</keyword>
<gene>
    <name evidence="11" type="ORF">QBZ16_003899</name>
</gene>
<dbReference type="InterPro" id="IPR051334">
    <property type="entry name" value="SRPK"/>
</dbReference>